<protein>
    <submittedName>
        <fullName evidence="2">Uncharacterized protein</fullName>
    </submittedName>
</protein>
<keyword evidence="3" id="KW-1185">Reference proteome</keyword>
<dbReference type="Proteomes" id="UP001412239">
    <property type="component" value="Unassembled WGS sequence"/>
</dbReference>
<organism evidence="2 3">
    <name type="scientific">Tuber aestivum</name>
    <name type="common">summer truffle</name>
    <dbReference type="NCBI Taxonomy" id="59557"/>
    <lineage>
        <taxon>Eukaryota</taxon>
        <taxon>Fungi</taxon>
        <taxon>Dikarya</taxon>
        <taxon>Ascomycota</taxon>
        <taxon>Pezizomycotina</taxon>
        <taxon>Pezizomycetes</taxon>
        <taxon>Pezizales</taxon>
        <taxon>Tuberaceae</taxon>
        <taxon>Tuber</taxon>
    </lineage>
</organism>
<dbReference type="AlphaFoldDB" id="A0A292Q6B6"/>
<proteinExistence type="predicted"/>
<gene>
    <name evidence="2" type="ORF">GSTUAT00000583001</name>
</gene>
<evidence type="ECO:0000256" key="1">
    <source>
        <dbReference type="SAM" id="MobiDB-lite"/>
    </source>
</evidence>
<evidence type="ECO:0000313" key="2">
    <source>
        <dbReference type="EMBL" id="CUS15326.1"/>
    </source>
</evidence>
<accession>A0A292Q6B6</accession>
<evidence type="ECO:0000313" key="3">
    <source>
        <dbReference type="Proteomes" id="UP001412239"/>
    </source>
</evidence>
<name>A0A292Q6B6_9PEZI</name>
<reference evidence="2" key="1">
    <citation type="submission" date="2015-10" db="EMBL/GenBank/DDBJ databases">
        <authorList>
            <person name="Regsiter A."/>
            <person name="william w."/>
        </authorList>
    </citation>
    <scope>NUCLEOTIDE SEQUENCE</scope>
    <source>
        <strain evidence="2">Montdore</strain>
    </source>
</reference>
<sequence length="99" mass="10662">MTVQFLLAMAMSKGLQRYKLRIPKSPPAFINCEKTAGPADLAARWSAVSWRQSRKFGDAPVFRRTATPAGSSAPTDSRERHVESSVGSVASAKIPSGEV</sequence>
<dbReference type="EMBL" id="LN890948">
    <property type="protein sequence ID" value="CUS15326.1"/>
    <property type="molecule type" value="Genomic_DNA"/>
</dbReference>
<feature type="region of interest" description="Disordered" evidence="1">
    <location>
        <begin position="59"/>
        <end position="99"/>
    </location>
</feature>